<feature type="domain" description="PDZ" evidence="5">
    <location>
        <begin position="73"/>
        <end position="154"/>
    </location>
</feature>
<dbReference type="PANTHER" id="PTHR32060">
    <property type="entry name" value="TAIL-SPECIFIC PROTEASE"/>
    <property type="match status" value="1"/>
</dbReference>
<dbReference type="SUPFAM" id="SSF50156">
    <property type="entry name" value="PDZ domain-like"/>
    <property type="match status" value="1"/>
</dbReference>
<dbReference type="SUPFAM" id="SSF52096">
    <property type="entry name" value="ClpP/crotonase"/>
    <property type="match status" value="1"/>
</dbReference>
<comment type="similarity">
    <text evidence="1">Belongs to the peptidase S41A family.</text>
</comment>
<dbReference type="Gene3D" id="3.90.226.10">
    <property type="entry name" value="2-enoyl-CoA Hydratase, Chain A, domain 1"/>
    <property type="match status" value="1"/>
</dbReference>
<dbReference type="InterPro" id="IPR005151">
    <property type="entry name" value="Tail-specific_protease"/>
</dbReference>
<keyword evidence="4" id="KW-0720">Serine protease</keyword>
<dbReference type="GO" id="GO:0004175">
    <property type="term" value="F:endopeptidase activity"/>
    <property type="evidence" value="ECO:0007669"/>
    <property type="project" value="TreeGrafter"/>
</dbReference>
<keyword evidence="3" id="KW-0378">Hydrolase</keyword>
<feature type="non-terminal residue" evidence="6">
    <location>
        <position position="1"/>
    </location>
</feature>
<dbReference type="PaxDb" id="2850-Phatr3061"/>
<evidence type="ECO:0000256" key="3">
    <source>
        <dbReference type="ARBA" id="ARBA00022801"/>
    </source>
</evidence>
<evidence type="ECO:0000256" key="1">
    <source>
        <dbReference type="ARBA" id="ARBA00009179"/>
    </source>
</evidence>
<dbReference type="CDD" id="cd07560">
    <property type="entry name" value="Peptidase_S41_CPP"/>
    <property type="match status" value="1"/>
</dbReference>
<dbReference type="eggNOG" id="ENOG502QT7D">
    <property type="taxonomic scope" value="Eukaryota"/>
</dbReference>
<dbReference type="InterPro" id="IPR028204">
    <property type="entry name" value="Tricorn_C1"/>
</dbReference>
<dbReference type="HOGENOM" id="CLU_503888_0_0_1"/>
<dbReference type="Pfam" id="PF03572">
    <property type="entry name" value="Peptidase_S41"/>
    <property type="match status" value="1"/>
</dbReference>
<sequence length="356" mass="38630">QAESVLNEVWGLVNRYFIDRTFNGQDWDTVLSKYTMQISKANSNTPDQEMKLIAEMVKSLNDKYSRVLSAEQYAAIQKFDLIGVGVTLMPNSAKQIIVGAPPIVGSAADKAGLRTGDYVTAVNGVSTQGRTAFDIIDQISDNPNAQTVAMTIRPKNKSNDIEAERVVVMDRLFQEIKDPIRYKITETRADGTKVGYIRIAEFNSLVKARLEDALRDLKADGANAFVLDLRMNTGGAFQSAVEISSLFIENRVATYVVDSGNVELPFRTTPGRLAIDPTVPMVVWIDGMSASASEVLAGSLHDNCRAVLMGNKSFGKGLIQAVYGLKNGAGLVLTVARYVTPSGNDIQGIGINPDIS</sequence>
<evidence type="ECO:0000256" key="2">
    <source>
        <dbReference type="ARBA" id="ARBA00022670"/>
    </source>
</evidence>
<dbReference type="OrthoDB" id="43580at2759"/>
<dbReference type="InterPro" id="IPR004447">
    <property type="entry name" value="Peptidase_S41A"/>
</dbReference>
<dbReference type="KEGG" id="pti:PHATRDRAFT_3061"/>
<gene>
    <name evidence="6" type="ORF">PHATRDRAFT_3061</name>
</gene>
<accession>B7G1X7</accession>
<dbReference type="RefSeq" id="XP_002181112.1">
    <property type="nucleotide sequence ID" value="XM_002181076.1"/>
</dbReference>
<dbReference type="EMBL" id="CM000613">
    <property type="protein sequence ID" value="EEC47764.1"/>
    <property type="molecule type" value="Genomic_DNA"/>
</dbReference>
<dbReference type="STRING" id="556484.B7G1X7"/>
<organism evidence="6 7">
    <name type="scientific">Phaeodactylum tricornutum (strain CCAP 1055/1)</name>
    <dbReference type="NCBI Taxonomy" id="556484"/>
    <lineage>
        <taxon>Eukaryota</taxon>
        <taxon>Sar</taxon>
        <taxon>Stramenopiles</taxon>
        <taxon>Ochrophyta</taxon>
        <taxon>Bacillariophyta</taxon>
        <taxon>Bacillariophyceae</taxon>
        <taxon>Bacillariophycidae</taxon>
        <taxon>Naviculales</taxon>
        <taxon>Phaeodactylaceae</taxon>
        <taxon>Phaeodactylum</taxon>
    </lineage>
</organism>
<reference evidence="6 7" key="1">
    <citation type="journal article" date="2008" name="Nature">
        <title>The Phaeodactylum genome reveals the evolutionary history of diatom genomes.</title>
        <authorList>
            <person name="Bowler C."/>
            <person name="Allen A.E."/>
            <person name="Badger J.H."/>
            <person name="Grimwood J."/>
            <person name="Jabbari K."/>
            <person name="Kuo A."/>
            <person name="Maheswari U."/>
            <person name="Martens C."/>
            <person name="Maumus F."/>
            <person name="Otillar R.P."/>
            <person name="Rayko E."/>
            <person name="Salamov A."/>
            <person name="Vandepoele K."/>
            <person name="Beszteri B."/>
            <person name="Gruber A."/>
            <person name="Heijde M."/>
            <person name="Katinka M."/>
            <person name="Mock T."/>
            <person name="Valentin K."/>
            <person name="Verret F."/>
            <person name="Berges J.A."/>
            <person name="Brownlee C."/>
            <person name="Cadoret J.P."/>
            <person name="Chiovitti A."/>
            <person name="Choi C.J."/>
            <person name="Coesel S."/>
            <person name="De Martino A."/>
            <person name="Detter J.C."/>
            <person name="Durkin C."/>
            <person name="Falciatore A."/>
            <person name="Fournet J."/>
            <person name="Haruta M."/>
            <person name="Huysman M.J."/>
            <person name="Jenkins B.D."/>
            <person name="Jiroutova K."/>
            <person name="Jorgensen R.E."/>
            <person name="Joubert Y."/>
            <person name="Kaplan A."/>
            <person name="Kroger N."/>
            <person name="Kroth P.G."/>
            <person name="La Roche J."/>
            <person name="Lindquist E."/>
            <person name="Lommer M."/>
            <person name="Martin-Jezequel V."/>
            <person name="Lopez P.J."/>
            <person name="Lucas S."/>
            <person name="Mangogna M."/>
            <person name="McGinnis K."/>
            <person name="Medlin L.K."/>
            <person name="Montsant A."/>
            <person name="Oudot-Le Secq M.P."/>
            <person name="Napoli C."/>
            <person name="Obornik M."/>
            <person name="Parker M.S."/>
            <person name="Petit J.L."/>
            <person name="Porcel B.M."/>
            <person name="Poulsen N."/>
            <person name="Robison M."/>
            <person name="Rychlewski L."/>
            <person name="Rynearson T.A."/>
            <person name="Schmutz J."/>
            <person name="Shapiro H."/>
            <person name="Siaut M."/>
            <person name="Stanley M."/>
            <person name="Sussman M.R."/>
            <person name="Taylor A.R."/>
            <person name="Vardi A."/>
            <person name="von Dassow P."/>
            <person name="Vyverman W."/>
            <person name="Willis A."/>
            <person name="Wyrwicz L.S."/>
            <person name="Rokhsar D.S."/>
            <person name="Weissenbach J."/>
            <person name="Armbrust E.V."/>
            <person name="Green B.R."/>
            <person name="Van de Peer Y."/>
            <person name="Grigoriev I.V."/>
        </authorList>
    </citation>
    <scope>NUCLEOTIDE SEQUENCE [LARGE SCALE GENOMIC DNA]</scope>
    <source>
        <strain evidence="6 7">CCAP 1055/1</strain>
    </source>
</reference>
<dbReference type="Pfam" id="PF17820">
    <property type="entry name" value="PDZ_6"/>
    <property type="match status" value="1"/>
</dbReference>
<reference evidence="7" key="2">
    <citation type="submission" date="2008-08" db="EMBL/GenBank/DDBJ databases">
        <authorList>
            <consortium name="Diatom Consortium"/>
            <person name="Grigoriev I."/>
            <person name="Grimwood J."/>
            <person name="Kuo A."/>
            <person name="Otillar R.P."/>
            <person name="Salamov A."/>
            <person name="Detter J.C."/>
            <person name="Lindquist E."/>
            <person name="Shapiro H."/>
            <person name="Lucas S."/>
            <person name="Glavina del Rio T."/>
            <person name="Pitluck S."/>
            <person name="Rokhsar D."/>
            <person name="Bowler C."/>
        </authorList>
    </citation>
    <scope>GENOME REANNOTATION</scope>
    <source>
        <strain evidence="7">CCAP 1055/1</strain>
    </source>
</reference>
<name>B7G1X7_PHATC</name>
<protein>
    <recommendedName>
        <fullName evidence="5">PDZ domain-containing protein</fullName>
    </recommendedName>
</protein>
<dbReference type="GeneID" id="7201889"/>
<dbReference type="PANTHER" id="PTHR32060:SF22">
    <property type="entry name" value="CARBOXYL-TERMINAL-PROCESSING PEPTIDASE 3, CHLOROPLASTIC"/>
    <property type="match status" value="1"/>
</dbReference>
<evidence type="ECO:0000256" key="4">
    <source>
        <dbReference type="ARBA" id="ARBA00022825"/>
    </source>
</evidence>
<dbReference type="InParanoid" id="B7G1X7"/>
<dbReference type="SMART" id="SM00228">
    <property type="entry name" value="PDZ"/>
    <property type="match status" value="1"/>
</dbReference>
<proteinExistence type="inferred from homology"/>
<evidence type="ECO:0000313" key="6">
    <source>
        <dbReference type="EMBL" id="EEC47764.1"/>
    </source>
</evidence>
<dbReference type="InterPro" id="IPR001478">
    <property type="entry name" value="PDZ"/>
</dbReference>
<dbReference type="GO" id="GO:0006508">
    <property type="term" value="P:proteolysis"/>
    <property type="evidence" value="ECO:0007669"/>
    <property type="project" value="UniProtKB-KW"/>
</dbReference>
<keyword evidence="7" id="KW-1185">Reference proteome</keyword>
<evidence type="ECO:0000259" key="5">
    <source>
        <dbReference type="PROSITE" id="PS50106"/>
    </source>
</evidence>
<dbReference type="Gene3D" id="3.30.750.44">
    <property type="match status" value="1"/>
</dbReference>
<feature type="non-terminal residue" evidence="6">
    <location>
        <position position="356"/>
    </location>
</feature>
<keyword evidence="2" id="KW-0645">Protease</keyword>
<dbReference type="InterPro" id="IPR041489">
    <property type="entry name" value="PDZ_6"/>
</dbReference>
<dbReference type="GO" id="GO:0008236">
    <property type="term" value="F:serine-type peptidase activity"/>
    <property type="evidence" value="ECO:0007669"/>
    <property type="project" value="UniProtKB-KW"/>
</dbReference>
<evidence type="ECO:0000313" key="7">
    <source>
        <dbReference type="Proteomes" id="UP000000759"/>
    </source>
</evidence>
<dbReference type="AlphaFoldDB" id="B7G1X7"/>
<dbReference type="Proteomes" id="UP000000759">
    <property type="component" value="Chromosome 10"/>
</dbReference>
<dbReference type="NCBIfam" id="TIGR00225">
    <property type="entry name" value="prc"/>
    <property type="match status" value="1"/>
</dbReference>
<dbReference type="Pfam" id="PF14684">
    <property type="entry name" value="Tricorn_C1"/>
    <property type="match status" value="1"/>
</dbReference>
<dbReference type="InterPro" id="IPR036034">
    <property type="entry name" value="PDZ_sf"/>
</dbReference>
<dbReference type="SMART" id="SM00245">
    <property type="entry name" value="TSPc"/>
    <property type="match status" value="1"/>
</dbReference>
<dbReference type="PROSITE" id="PS50106">
    <property type="entry name" value="PDZ"/>
    <property type="match status" value="1"/>
</dbReference>
<dbReference type="Gene3D" id="2.30.42.10">
    <property type="match status" value="1"/>
</dbReference>
<dbReference type="InterPro" id="IPR029045">
    <property type="entry name" value="ClpP/crotonase-like_dom_sf"/>
</dbReference>